<accession>A0A8J5IX65</accession>
<protein>
    <submittedName>
        <fullName evidence="2">Uncharacterized protein</fullName>
    </submittedName>
</protein>
<gene>
    <name evidence="2" type="ORF">JG688_00017423</name>
</gene>
<sequence length="156" mass="17116">MAGGSRRRPSAPPPPLPYDCPLPGEAGHEEISALLVSSLPQETMSDGDGLRSAKTSRRTWRKKTRRLQLSLATQSVISAFSEDDATGLSDSAYEFEVPSTSAPAGPASSAPDAIDDRVRRYCSDDSGCHPKLRTGRFNWTISAEFWFVGFWVLHFR</sequence>
<dbReference type="AlphaFoldDB" id="A0A8J5IX65"/>
<evidence type="ECO:0000313" key="2">
    <source>
        <dbReference type="EMBL" id="KAG6943804.1"/>
    </source>
</evidence>
<proteinExistence type="predicted"/>
<evidence type="ECO:0000256" key="1">
    <source>
        <dbReference type="SAM" id="MobiDB-lite"/>
    </source>
</evidence>
<keyword evidence="3" id="KW-1185">Reference proteome</keyword>
<name>A0A8J5IX65_9STRA</name>
<evidence type="ECO:0000313" key="3">
    <source>
        <dbReference type="Proteomes" id="UP000709295"/>
    </source>
</evidence>
<dbReference type="Proteomes" id="UP000709295">
    <property type="component" value="Unassembled WGS sequence"/>
</dbReference>
<comment type="caution">
    <text evidence="2">The sequence shown here is derived from an EMBL/GenBank/DDBJ whole genome shotgun (WGS) entry which is preliminary data.</text>
</comment>
<reference evidence="2" key="1">
    <citation type="submission" date="2021-01" db="EMBL/GenBank/DDBJ databases">
        <title>Phytophthora aleatoria, a newly-described species from Pinus radiata is distinct from Phytophthora cactorum isolates based on comparative genomics.</title>
        <authorList>
            <person name="Mcdougal R."/>
            <person name="Panda P."/>
            <person name="Williams N."/>
            <person name="Studholme D.J."/>
        </authorList>
    </citation>
    <scope>NUCLEOTIDE SEQUENCE</scope>
    <source>
        <strain evidence="2">NZFS 4037</strain>
    </source>
</reference>
<organism evidence="2 3">
    <name type="scientific">Phytophthora aleatoria</name>
    <dbReference type="NCBI Taxonomy" id="2496075"/>
    <lineage>
        <taxon>Eukaryota</taxon>
        <taxon>Sar</taxon>
        <taxon>Stramenopiles</taxon>
        <taxon>Oomycota</taxon>
        <taxon>Peronosporomycetes</taxon>
        <taxon>Peronosporales</taxon>
        <taxon>Peronosporaceae</taxon>
        <taxon>Phytophthora</taxon>
    </lineage>
</organism>
<feature type="region of interest" description="Disordered" evidence="1">
    <location>
        <begin position="1"/>
        <end position="25"/>
    </location>
</feature>
<dbReference type="EMBL" id="JAENGY010002570">
    <property type="protein sequence ID" value="KAG6943804.1"/>
    <property type="molecule type" value="Genomic_DNA"/>
</dbReference>
<feature type="region of interest" description="Disordered" evidence="1">
    <location>
        <begin position="39"/>
        <end position="58"/>
    </location>
</feature>
<feature type="compositionally biased region" description="Pro residues" evidence="1">
    <location>
        <begin position="10"/>
        <end position="20"/>
    </location>
</feature>